<dbReference type="STRING" id="112413.SAMN05421854_10871"/>
<dbReference type="Gene3D" id="1.10.10.10">
    <property type="entry name" value="Winged helix-like DNA-binding domain superfamily/Winged helix DNA-binding domain"/>
    <property type="match status" value="1"/>
</dbReference>
<feature type="domain" description="HTH marR-type" evidence="1">
    <location>
        <begin position="11"/>
        <end position="147"/>
    </location>
</feature>
<dbReference type="SUPFAM" id="SSF46785">
    <property type="entry name" value="Winged helix' DNA-binding domain"/>
    <property type="match status" value="1"/>
</dbReference>
<dbReference type="OrthoDB" id="3254910at2"/>
<keyword evidence="5" id="KW-1185">Reference proteome</keyword>
<dbReference type="InterPro" id="IPR000835">
    <property type="entry name" value="HTH_MarR-typ"/>
</dbReference>
<reference evidence="3 4" key="1">
    <citation type="submission" date="2016-10" db="EMBL/GenBank/DDBJ databases">
        <authorList>
            <person name="de Groot N.N."/>
        </authorList>
    </citation>
    <scope>NUCLEOTIDE SEQUENCE [LARGE SCALE GENOMIC DNA]</scope>
    <source>
        <strain evidence="3 4">DSM 44637</strain>
    </source>
</reference>
<evidence type="ECO:0000259" key="1">
    <source>
        <dbReference type="PROSITE" id="PS50995"/>
    </source>
</evidence>
<dbReference type="PANTHER" id="PTHR33164:SF99">
    <property type="entry name" value="MARR FAMILY REGULATORY PROTEIN"/>
    <property type="match status" value="1"/>
</dbReference>
<reference evidence="2 5" key="2">
    <citation type="submission" date="2020-01" db="EMBL/GenBank/DDBJ databases">
        <title>Insect and environment-associated Actinomycetes.</title>
        <authorList>
            <person name="Currrie C."/>
            <person name="Chevrette M."/>
            <person name="Carlson C."/>
            <person name="Stubbendieck R."/>
            <person name="Wendt-Pienkowski E."/>
        </authorList>
    </citation>
    <scope>NUCLEOTIDE SEQUENCE [LARGE SCALE GENOMIC DNA]</scope>
    <source>
        <strain evidence="2 5">SID8386</strain>
    </source>
</reference>
<dbReference type="InterPro" id="IPR036388">
    <property type="entry name" value="WH-like_DNA-bd_sf"/>
</dbReference>
<protein>
    <submittedName>
        <fullName evidence="3">DNA-binding transcriptional regulator, MarR family</fullName>
    </submittedName>
    <submittedName>
        <fullName evidence="2">MarR family transcriptional regulator</fullName>
    </submittedName>
</protein>
<keyword evidence="3" id="KW-0238">DNA-binding</keyword>
<dbReference type="InterPro" id="IPR036390">
    <property type="entry name" value="WH_DNA-bd_sf"/>
</dbReference>
<evidence type="ECO:0000313" key="3">
    <source>
        <dbReference type="EMBL" id="SFP98036.1"/>
    </source>
</evidence>
<dbReference type="PANTHER" id="PTHR33164">
    <property type="entry name" value="TRANSCRIPTIONAL REGULATOR, MARR FAMILY"/>
    <property type="match status" value="1"/>
</dbReference>
<evidence type="ECO:0000313" key="2">
    <source>
        <dbReference type="EMBL" id="NEC57474.1"/>
    </source>
</evidence>
<accession>A0A1I5UTI2</accession>
<evidence type="ECO:0000313" key="4">
    <source>
        <dbReference type="Proteomes" id="UP000199137"/>
    </source>
</evidence>
<dbReference type="Proteomes" id="UP000470404">
    <property type="component" value="Unassembled WGS sequence"/>
</dbReference>
<dbReference type="GO" id="GO:0003700">
    <property type="term" value="F:DNA-binding transcription factor activity"/>
    <property type="evidence" value="ECO:0007669"/>
    <property type="project" value="InterPro"/>
</dbReference>
<dbReference type="SMART" id="SM00347">
    <property type="entry name" value="HTH_MARR"/>
    <property type="match status" value="1"/>
</dbReference>
<sequence length="176" mass="19437">MSEPRWLTDDEQRTWRAYAQASSLLHAHLEGQLQHESGMPHTYYEVLVSLSEAEGRRLRMSELASVRGSSRSRLSHAVARLEAKGWVQRESCPTDKRGSWAVLTDTGFAALEEAAPGHVEAVRETLFDQLSAEQVRQLGEISEAILAGLRPKCQAVREAEEAAEFAAPVAELPKSG</sequence>
<dbReference type="GO" id="GO:0006950">
    <property type="term" value="P:response to stress"/>
    <property type="evidence" value="ECO:0007669"/>
    <property type="project" value="TreeGrafter"/>
</dbReference>
<dbReference type="AlphaFoldDB" id="A0A1I5UTI2"/>
<dbReference type="PRINTS" id="PR00598">
    <property type="entry name" value="HTHMARR"/>
</dbReference>
<dbReference type="EMBL" id="FOWC01000008">
    <property type="protein sequence ID" value="SFP98036.1"/>
    <property type="molecule type" value="Genomic_DNA"/>
</dbReference>
<gene>
    <name evidence="2" type="ORF">G3I59_18185</name>
    <name evidence="3" type="ORF">SAMN05421854_10871</name>
</gene>
<name>A0A1I5UTI2_9PSEU</name>
<dbReference type="RefSeq" id="WP_067580026.1">
    <property type="nucleotide sequence ID" value="NZ_FOWC01000008.1"/>
</dbReference>
<dbReference type="EMBL" id="JAAGNC010000090">
    <property type="protein sequence ID" value="NEC57474.1"/>
    <property type="molecule type" value="Genomic_DNA"/>
</dbReference>
<dbReference type="Proteomes" id="UP000199137">
    <property type="component" value="Unassembled WGS sequence"/>
</dbReference>
<dbReference type="GO" id="GO:0003677">
    <property type="term" value="F:DNA binding"/>
    <property type="evidence" value="ECO:0007669"/>
    <property type="project" value="UniProtKB-KW"/>
</dbReference>
<dbReference type="InterPro" id="IPR039422">
    <property type="entry name" value="MarR/SlyA-like"/>
</dbReference>
<dbReference type="Pfam" id="PF12802">
    <property type="entry name" value="MarR_2"/>
    <property type="match status" value="1"/>
</dbReference>
<organism evidence="3 4">
    <name type="scientific">Amycolatopsis rubida</name>
    <dbReference type="NCBI Taxonomy" id="112413"/>
    <lineage>
        <taxon>Bacteria</taxon>
        <taxon>Bacillati</taxon>
        <taxon>Actinomycetota</taxon>
        <taxon>Actinomycetes</taxon>
        <taxon>Pseudonocardiales</taxon>
        <taxon>Pseudonocardiaceae</taxon>
        <taxon>Amycolatopsis</taxon>
    </lineage>
</organism>
<dbReference type="PROSITE" id="PS50995">
    <property type="entry name" value="HTH_MARR_2"/>
    <property type="match status" value="1"/>
</dbReference>
<proteinExistence type="predicted"/>
<evidence type="ECO:0000313" key="5">
    <source>
        <dbReference type="Proteomes" id="UP000470404"/>
    </source>
</evidence>